<dbReference type="SUPFAM" id="SSF54862">
    <property type="entry name" value="4Fe-4S ferredoxins"/>
    <property type="match status" value="1"/>
</dbReference>
<dbReference type="EMBL" id="JACHVA010000081">
    <property type="protein sequence ID" value="MBC2602024.1"/>
    <property type="molecule type" value="Genomic_DNA"/>
</dbReference>
<evidence type="ECO:0000313" key="9">
    <source>
        <dbReference type="EMBL" id="MBC2602024.1"/>
    </source>
</evidence>
<dbReference type="Proteomes" id="UP000525652">
    <property type="component" value="Unassembled WGS sequence"/>
</dbReference>
<reference evidence="9 10" key="1">
    <citation type="submission" date="2020-07" db="EMBL/GenBank/DDBJ databases">
        <authorList>
            <person name="Feng X."/>
        </authorList>
    </citation>
    <scope>NUCLEOTIDE SEQUENCE [LARGE SCALE GENOMIC DNA]</scope>
    <source>
        <strain evidence="9 10">JCM14086</strain>
    </source>
</reference>
<evidence type="ECO:0000256" key="3">
    <source>
        <dbReference type="ARBA" id="ARBA00022723"/>
    </source>
</evidence>
<dbReference type="Pfam" id="PF11614">
    <property type="entry name" value="FixG_C"/>
    <property type="match status" value="1"/>
</dbReference>
<feature type="transmembrane region" description="Helical" evidence="7">
    <location>
        <begin position="160"/>
        <end position="186"/>
    </location>
</feature>
<gene>
    <name evidence="9" type="primary">ccoG</name>
    <name evidence="9" type="ORF">H5P30_09575</name>
</gene>
<evidence type="ECO:0000256" key="1">
    <source>
        <dbReference type="ARBA" id="ARBA00022448"/>
    </source>
</evidence>
<dbReference type="Gene3D" id="2.60.40.10">
    <property type="entry name" value="Immunoglobulins"/>
    <property type="match status" value="1"/>
</dbReference>
<sequence>MNRNKQTPSRESVTTIAQDGSRNFLRPADVRGKYTLLRRISAILLILIYVSLPWIPINGYPAVFLDIADRRFHLFGLTLAAEDLWILFFFITGLGFLLFLVTSLFGRIWCGWACPQTVFLEHVFRRVERWIEGPAKKQKELDAMEWCPEKVTKRLLKHGIYIILAGMIAHLFLSYFITVDILFSWLSEGPASHPRAFVFMLFMTGVLYFNFSWFREQLCLIICPYGRLQSALIDDDSVVIGYDEIRGEPRGRKKRARKAPESSEADQIFQEGDCIDCHRCVSVCPTGIDIRQGLQMECIGCSNCVDACNEVMDKIGRPRGLVRYDSLNGLSGKKHKIIRPRLFLYFALMSFGIAAFAISVTHVKPGNLGVSRMTGTPFFVSDGSIRNQFNLRLINKRNQPATFSVEAVSEQEGLSTAGFEGSITVAPMQEIVRPYVILLPKEKYDGPFPLTIQVNGQPGDFTVSREVEFLGPDPRLLREDMELQFGGDS</sequence>
<feature type="transmembrane region" description="Helical" evidence="7">
    <location>
        <begin position="84"/>
        <end position="105"/>
    </location>
</feature>
<keyword evidence="1" id="KW-0813">Transport</keyword>
<dbReference type="Pfam" id="PF13746">
    <property type="entry name" value="Fer4_18"/>
    <property type="match status" value="1"/>
</dbReference>
<dbReference type="InterPro" id="IPR014116">
    <property type="entry name" value="Cyt_c_oxidase_cbb3_FixG"/>
</dbReference>
<keyword evidence="7" id="KW-0472">Membrane</keyword>
<comment type="caution">
    <text evidence="9">The sequence shown here is derived from an EMBL/GenBank/DDBJ whole genome shotgun (WGS) entry which is preliminary data.</text>
</comment>
<evidence type="ECO:0000313" key="10">
    <source>
        <dbReference type="Proteomes" id="UP000525652"/>
    </source>
</evidence>
<dbReference type="NCBIfam" id="TIGR02745">
    <property type="entry name" value="ccoG_rdxA_fixG"/>
    <property type="match status" value="1"/>
</dbReference>
<dbReference type="Pfam" id="PF12801">
    <property type="entry name" value="Fer4_5"/>
    <property type="match status" value="1"/>
</dbReference>
<evidence type="ECO:0000256" key="6">
    <source>
        <dbReference type="ARBA" id="ARBA00023014"/>
    </source>
</evidence>
<keyword evidence="7" id="KW-0812">Transmembrane</keyword>
<dbReference type="Gene3D" id="3.30.70.20">
    <property type="match status" value="1"/>
</dbReference>
<protein>
    <submittedName>
        <fullName evidence="9">Cytochrome c oxidase accessory protein CcoG</fullName>
    </submittedName>
</protein>
<dbReference type="GO" id="GO:0046872">
    <property type="term" value="F:metal ion binding"/>
    <property type="evidence" value="ECO:0007669"/>
    <property type="project" value="UniProtKB-KW"/>
</dbReference>
<organism evidence="9 10">
    <name type="scientific">Puniceicoccus vermicola</name>
    <dbReference type="NCBI Taxonomy" id="388746"/>
    <lineage>
        <taxon>Bacteria</taxon>
        <taxon>Pseudomonadati</taxon>
        <taxon>Verrucomicrobiota</taxon>
        <taxon>Opitutia</taxon>
        <taxon>Puniceicoccales</taxon>
        <taxon>Puniceicoccaceae</taxon>
        <taxon>Puniceicoccus</taxon>
    </lineage>
</organism>
<keyword evidence="4" id="KW-0249">Electron transport</keyword>
<dbReference type="GO" id="GO:0051539">
    <property type="term" value="F:4 iron, 4 sulfur cluster binding"/>
    <property type="evidence" value="ECO:0007669"/>
    <property type="project" value="UniProtKB-KW"/>
</dbReference>
<dbReference type="RefSeq" id="WP_185692723.1">
    <property type="nucleotide sequence ID" value="NZ_JACHVA010000081.1"/>
</dbReference>
<keyword evidence="5" id="KW-0408">Iron</keyword>
<feature type="transmembrane region" description="Helical" evidence="7">
    <location>
        <begin position="36"/>
        <end position="55"/>
    </location>
</feature>
<keyword evidence="10" id="KW-1185">Reference proteome</keyword>
<evidence type="ECO:0000259" key="8">
    <source>
        <dbReference type="PROSITE" id="PS51379"/>
    </source>
</evidence>
<proteinExistence type="predicted"/>
<keyword evidence="6" id="KW-0411">Iron-sulfur</keyword>
<keyword evidence="7" id="KW-1133">Transmembrane helix</keyword>
<feature type="domain" description="4Fe-4S ferredoxin-type" evidence="8">
    <location>
        <begin position="265"/>
        <end position="293"/>
    </location>
</feature>
<dbReference type="InterPro" id="IPR017896">
    <property type="entry name" value="4Fe4S_Fe-S-bd"/>
</dbReference>
<keyword evidence="3" id="KW-0479">Metal-binding</keyword>
<dbReference type="PANTHER" id="PTHR30176">
    <property type="entry name" value="FERREDOXIN-TYPE PROTEIN NAPH"/>
    <property type="match status" value="1"/>
</dbReference>
<name>A0A7X1AY38_9BACT</name>
<dbReference type="InterPro" id="IPR013783">
    <property type="entry name" value="Ig-like_fold"/>
</dbReference>
<feature type="transmembrane region" description="Helical" evidence="7">
    <location>
        <begin position="192"/>
        <end position="211"/>
    </location>
</feature>
<evidence type="ECO:0000256" key="2">
    <source>
        <dbReference type="ARBA" id="ARBA00022485"/>
    </source>
</evidence>
<dbReference type="GO" id="GO:0005886">
    <property type="term" value="C:plasma membrane"/>
    <property type="evidence" value="ECO:0007669"/>
    <property type="project" value="TreeGrafter"/>
</dbReference>
<evidence type="ECO:0000256" key="5">
    <source>
        <dbReference type="ARBA" id="ARBA00023004"/>
    </source>
</evidence>
<evidence type="ECO:0000256" key="7">
    <source>
        <dbReference type="SAM" id="Phobius"/>
    </source>
</evidence>
<feature type="transmembrane region" description="Helical" evidence="7">
    <location>
        <begin position="342"/>
        <end position="363"/>
    </location>
</feature>
<dbReference type="AlphaFoldDB" id="A0A7X1AY38"/>
<dbReference type="PROSITE" id="PS00198">
    <property type="entry name" value="4FE4S_FER_1"/>
    <property type="match status" value="1"/>
</dbReference>
<dbReference type="PROSITE" id="PS51379">
    <property type="entry name" value="4FE4S_FER_2"/>
    <property type="match status" value="1"/>
</dbReference>
<evidence type="ECO:0000256" key="4">
    <source>
        <dbReference type="ARBA" id="ARBA00022982"/>
    </source>
</evidence>
<dbReference type="InterPro" id="IPR017900">
    <property type="entry name" value="4Fe4S_Fe_S_CS"/>
</dbReference>
<dbReference type="PANTHER" id="PTHR30176:SF3">
    <property type="entry name" value="FERREDOXIN-TYPE PROTEIN NAPH"/>
    <property type="match status" value="1"/>
</dbReference>
<keyword evidence="2" id="KW-0004">4Fe-4S</keyword>
<dbReference type="InterPro" id="IPR051684">
    <property type="entry name" value="Electron_Trans/Redox"/>
</dbReference>
<dbReference type="InterPro" id="IPR032879">
    <property type="entry name" value="FixG_C"/>
</dbReference>
<accession>A0A7X1AY38</accession>